<name>A0A7G9LQB2_9BACT</name>
<dbReference type="EMBL" id="CP060693">
    <property type="protein sequence ID" value="QNM90811.1"/>
    <property type="molecule type" value="Genomic_DNA"/>
</dbReference>
<evidence type="ECO:0000313" key="1">
    <source>
        <dbReference type="EMBL" id="QNM90811.1"/>
    </source>
</evidence>
<accession>A0A7G9LQB2</accession>
<sequence length="46" mass="5103">MSITNISIKIKQLVLLRLINNGESLIDASSKSGLCIKIAKEYLQNK</sequence>
<reference evidence="2" key="2">
    <citation type="journal article" date="2022" name="Front. Microbiol.">
        <title>Species classification and novel plasmid identifications in Arcobacter cryaerophilus and Arcobacter cryaerophilus-like organisms.</title>
        <authorList>
            <person name="Zhou G."/>
            <person name="Wang M."/>
            <person name="Wang H."/>
            <person name="Chen X."/>
            <person name="Gu Y."/>
            <person name="Shao Z."/>
            <person name="Zhang J."/>
            <person name="Zhang M."/>
        </authorList>
    </citation>
    <scope>NUCLEOTIDE SEQUENCE</scope>
    <source>
        <strain evidence="2">ICDCAC48</strain>
    </source>
</reference>
<evidence type="ECO:0000313" key="2">
    <source>
        <dbReference type="EMBL" id="UYF42761.1"/>
    </source>
</evidence>
<reference evidence="1 3" key="1">
    <citation type="journal article" date="2020" name="Front. Microbiol.">
        <title>Genomic Analysis and Antimicrobial Resistance of Aliarcobacter cryaerophilus Strains From German Water Poultry.</title>
        <authorList>
            <person name="Muller E."/>
            <person name="Hotzel H."/>
            <person name="Ahlers C."/>
            <person name="Hanel I."/>
            <person name="Tomaso H."/>
            <person name="Abdel-Glil M.Y."/>
        </authorList>
    </citation>
    <scope>NUCLEOTIDE SEQUENCE [LARGE SCALE GENOMIC DNA]</scope>
    <source>
        <strain evidence="1 3">16CS1285-4</strain>
    </source>
</reference>
<evidence type="ECO:0000313" key="3">
    <source>
        <dbReference type="Proteomes" id="UP000515842"/>
    </source>
</evidence>
<organism evidence="1 3">
    <name type="scientific">Aliarcobacter cryaerophilus</name>
    <dbReference type="NCBI Taxonomy" id="28198"/>
    <lineage>
        <taxon>Bacteria</taxon>
        <taxon>Pseudomonadati</taxon>
        <taxon>Campylobacterota</taxon>
        <taxon>Epsilonproteobacteria</taxon>
        <taxon>Campylobacterales</taxon>
        <taxon>Arcobacteraceae</taxon>
        <taxon>Aliarcobacter</taxon>
    </lineage>
</organism>
<dbReference type="EMBL" id="CP099556">
    <property type="protein sequence ID" value="UYF42761.1"/>
    <property type="molecule type" value="Genomic_DNA"/>
</dbReference>
<dbReference type="AlphaFoldDB" id="A0A7G9LQB2"/>
<dbReference type="Proteomes" id="UP000515842">
    <property type="component" value="Chromosome"/>
</dbReference>
<dbReference type="RefSeq" id="WP_164071290.1">
    <property type="nucleotide sequence ID" value="NZ_CP026656.1"/>
</dbReference>
<proteinExistence type="predicted"/>
<dbReference type="Proteomes" id="UP001164100">
    <property type="component" value="Chromosome"/>
</dbReference>
<protein>
    <submittedName>
        <fullName evidence="1">Uncharacterized protein</fullName>
    </submittedName>
</protein>
<gene>
    <name evidence="1" type="ORF">HOO34_03620</name>
    <name evidence="2" type="ORF">NGX11_07550</name>
</gene>